<protein>
    <recommendedName>
        <fullName evidence="4">Exo-alpha-sialidase</fullName>
    </recommendedName>
</protein>
<dbReference type="AlphaFoldDB" id="A0A517YJ73"/>
<feature type="transmembrane region" description="Helical" evidence="1">
    <location>
        <begin position="7"/>
        <end position="28"/>
    </location>
</feature>
<dbReference type="EMBL" id="CP036274">
    <property type="protein sequence ID" value="QDU30266.1"/>
    <property type="molecule type" value="Genomic_DNA"/>
</dbReference>
<proteinExistence type="predicted"/>
<keyword evidence="1" id="KW-0472">Membrane</keyword>
<keyword evidence="1" id="KW-1133">Transmembrane helix</keyword>
<evidence type="ECO:0000256" key="1">
    <source>
        <dbReference type="SAM" id="Phobius"/>
    </source>
</evidence>
<dbReference type="Proteomes" id="UP000315017">
    <property type="component" value="Chromosome"/>
</dbReference>
<name>A0A517YJ73_9BACT</name>
<reference evidence="2 3" key="1">
    <citation type="submission" date="2019-02" db="EMBL/GenBank/DDBJ databases">
        <title>Deep-cultivation of Planctomycetes and their phenomic and genomic characterization uncovers novel biology.</title>
        <authorList>
            <person name="Wiegand S."/>
            <person name="Jogler M."/>
            <person name="Boedeker C."/>
            <person name="Pinto D."/>
            <person name="Vollmers J."/>
            <person name="Rivas-Marin E."/>
            <person name="Kohn T."/>
            <person name="Peeters S.H."/>
            <person name="Heuer A."/>
            <person name="Rast P."/>
            <person name="Oberbeckmann S."/>
            <person name="Bunk B."/>
            <person name="Jeske O."/>
            <person name="Meyerdierks A."/>
            <person name="Storesund J.E."/>
            <person name="Kallscheuer N."/>
            <person name="Luecker S."/>
            <person name="Lage O.M."/>
            <person name="Pohl T."/>
            <person name="Merkel B.J."/>
            <person name="Hornburger P."/>
            <person name="Mueller R.-W."/>
            <person name="Bruemmer F."/>
            <person name="Labrenz M."/>
            <person name="Spormann A.M."/>
            <person name="Op den Camp H."/>
            <person name="Overmann J."/>
            <person name="Amann R."/>
            <person name="Jetten M.S.M."/>
            <person name="Mascher T."/>
            <person name="Medema M.H."/>
            <person name="Devos D.P."/>
            <person name="Kaster A.-K."/>
            <person name="Ovreas L."/>
            <person name="Rohde M."/>
            <person name="Galperin M.Y."/>
            <person name="Jogler C."/>
        </authorList>
    </citation>
    <scope>NUCLEOTIDE SEQUENCE [LARGE SCALE GENOMIC DNA]</scope>
    <source>
        <strain evidence="2 3">ETA_A8</strain>
    </source>
</reference>
<keyword evidence="3" id="KW-1185">Reference proteome</keyword>
<evidence type="ECO:0000313" key="3">
    <source>
        <dbReference type="Proteomes" id="UP000315017"/>
    </source>
</evidence>
<dbReference type="SUPFAM" id="SSF50939">
    <property type="entry name" value="Sialidases"/>
    <property type="match status" value="1"/>
</dbReference>
<evidence type="ECO:0000313" key="2">
    <source>
        <dbReference type="EMBL" id="QDU30266.1"/>
    </source>
</evidence>
<evidence type="ECO:0008006" key="4">
    <source>
        <dbReference type="Google" id="ProtNLM"/>
    </source>
</evidence>
<dbReference type="KEGG" id="aagg:ETAA8_53850"/>
<keyword evidence="1" id="KW-0812">Transmembrane</keyword>
<dbReference type="InterPro" id="IPR036278">
    <property type="entry name" value="Sialidase_sf"/>
</dbReference>
<sequence>MTRRLRFIVAIGFGLIAVVAGIGLWSAVPGRRASKPPNSEAIIKHAFELAPANQDHELESPEIAIDTKGCIYLVWTSREKEGQKTLFIANSIDNGGTFSEPRVVSRSAIHVIELQGDQGATQEMGMTPRLATSGDNVSVAWAQSVAENSTVCLVSIESNDGAQSFSTPSSVNQSLEACPSFASLAAWNDRRAYCWLDVRDQQRQVMAAHRHRENGVQEHSVFTLQAAAQTCQCCPTALAFDSQGQLFVAFRHDNHILLAHAKDHSSEFPSIITLAEVAPAAARCGHDCPSLAIDKETVHVSWTDAKTGIPLVYCATARLADMVFQTQAIHADTKNSQGNCKLQSANGTLHAVWEEEPPAEQFISIGSQEDTDAFRQSRVIMYASGPMRTGVFEPARRVDDTLGAIQSRPALAVNQNGEVLIAWNQSEGLEQSVVVKRLIAE</sequence>
<gene>
    <name evidence="2" type="ORF">ETAA8_53850</name>
</gene>
<organism evidence="2 3">
    <name type="scientific">Anatilimnocola aggregata</name>
    <dbReference type="NCBI Taxonomy" id="2528021"/>
    <lineage>
        <taxon>Bacteria</taxon>
        <taxon>Pseudomonadati</taxon>
        <taxon>Planctomycetota</taxon>
        <taxon>Planctomycetia</taxon>
        <taxon>Pirellulales</taxon>
        <taxon>Pirellulaceae</taxon>
        <taxon>Anatilimnocola</taxon>
    </lineage>
</organism>
<accession>A0A517YJ73</accession>